<dbReference type="InterPro" id="IPR040976">
    <property type="entry name" value="Pkinase_fungal"/>
</dbReference>
<sequence length="657" mass="74358">MARLSRTEVSEKYPIADGLDTFRRTFEDFYTKSGILSGTGRETFRNDLHHFISVVDSSEFEVLRLFALLNAVLDRESDVIIWDNAYATIAQSTPSSPKLTPYPFQTPHSLNTSSFVNSYEKRKYVDAVLEKELGSIYIGIPNFGDVFFCIEGLKEAAATVFQRCQEGDSPLFTAYCGWQTWPESAKEREVLAQPNRPLEGSTVGSKLDIGIITSSTDRQTYDWSQVLVLGELKSNPKDNMASNTWRDLGRYAREVFRPQSPRRFSLGFTLCGSITRLWEFDRLGAIASLPFDINRDALRFISVMLGFFTMNNSQIGYDPTFLTSLDGKYFIEVIRNGQTERLVVDEIMKRAPCIAGRATTCWKAHNSIGEVFVVKDSWQYPERELEGSLLREATNKGVINVARYYHDEIVQVNSNKADDVRSNVRGGIDITQATSYKSIQSGSSLGTGGTADTTRIGRSRSQSSRKRSSSRLDMPLPPSKRACSGSPTKHQGGSQTREHRRVIVRDYGIPIYKNLPSGNRREVSSGAKGKTGTRAFMAIGLLFGEKNSFTHDLESFFWVIFWICIHGRSGEVNPKFERWNYLDTEELAYQKLGIIPDETVFEHTVQDSFLDYYKPLIPCILDLRKAVSPGGKFRRKEDKELYSQIRQIIENAQKTIE</sequence>
<accession>A0A5N7AQ47</accession>
<feature type="compositionally biased region" description="Polar residues" evidence="1">
    <location>
        <begin position="485"/>
        <end position="495"/>
    </location>
</feature>
<feature type="domain" description="Fungal-type protein kinase" evidence="2">
    <location>
        <begin position="522"/>
        <end position="564"/>
    </location>
</feature>
<evidence type="ECO:0000313" key="4">
    <source>
        <dbReference type="Proteomes" id="UP000326198"/>
    </source>
</evidence>
<dbReference type="OrthoDB" id="5584477at2759"/>
<dbReference type="Proteomes" id="UP000326198">
    <property type="component" value="Unassembled WGS sequence"/>
</dbReference>
<dbReference type="Pfam" id="PF17667">
    <property type="entry name" value="Pkinase_fungal"/>
    <property type="match status" value="2"/>
</dbReference>
<keyword evidence="4" id="KW-1185">Reference proteome</keyword>
<dbReference type="AlphaFoldDB" id="A0A5N7AQ47"/>
<feature type="domain" description="Fungal-type protein kinase" evidence="2">
    <location>
        <begin position="208"/>
        <end position="513"/>
    </location>
</feature>
<dbReference type="EMBL" id="ML736383">
    <property type="protein sequence ID" value="KAE8371981.1"/>
    <property type="molecule type" value="Genomic_DNA"/>
</dbReference>
<proteinExistence type="predicted"/>
<evidence type="ECO:0000313" key="3">
    <source>
        <dbReference type="EMBL" id="KAE8371981.1"/>
    </source>
</evidence>
<name>A0A5N7AQ47_9EURO</name>
<organism evidence="3 4">
    <name type="scientific">Aspergillus bertholletiae</name>
    <dbReference type="NCBI Taxonomy" id="1226010"/>
    <lineage>
        <taxon>Eukaryota</taxon>
        <taxon>Fungi</taxon>
        <taxon>Dikarya</taxon>
        <taxon>Ascomycota</taxon>
        <taxon>Pezizomycotina</taxon>
        <taxon>Eurotiomycetes</taxon>
        <taxon>Eurotiomycetidae</taxon>
        <taxon>Eurotiales</taxon>
        <taxon>Aspergillaceae</taxon>
        <taxon>Aspergillus</taxon>
        <taxon>Aspergillus subgen. Circumdati</taxon>
    </lineage>
</organism>
<feature type="region of interest" description="Disordered" evidence="1">
    <location>
        <begin position="439"/>
        <end position="500"/>
    </location>
</feature>
<dbReference type="PANTHER" id="PTHR38248:SF2">
    <property type="entry name" value="FUNK1 11"/>
    <property type="match status" value="1"/>
</dbReference>
<evidence type="ECO:0000259" key="2">
    <source>
        <dbReference type="Pfam" id="PF17667"/>
    </source>
</evidence>
<gene>
    <name evidence="3" type="ORF">BDV26DRAFT_286337</name>
</gene>
<evidence type="ECO:0000256" key="1">
    <source>
        <dbReference type="SAM" id="MobiDB-lite"/>
    </source>
</evidence>
<protein>
    <recommendedName>
        <fullName evidence="2">Fungal-type protein kinase domain-containing protein</fullName>
    </recommendedName>
</protein>
<reference evidence="3 4" key="1">
    <citation type="submission" date="2019-04" db="EMBL/GenBank/DDBJ databases">
        <title>Friends and foes A comparative genomics studyof 23 Aspergillus species from section Flavi.</title>
        <authorList>
            <consortium name="DOE Joint Genome Institute"/>
            <person name="Kjaerbolling I."/>
            <person name="Vesth T."/>
            <person name="Frisvad J.C."/>
            <person name="Nybo J.L."/>
            <person name="Theobald S."/>
            <person name="Kildgaard S."/>
            <person name="Isbrandt T."/>
            <person name="Kuo A."/>
            <person name="Sato A."/>
            <person name="Lyhne E.K."/>
            <person name="Kogle M.E."/>
            <person name="Wiebenga A."/>
            <person name="Kun R.S."/>
            <person name="Lubbers R.J."/>
            <person name="Makela M.R."/>
            <person name="Barry K."/>
            <person name="Chovatia M."/>
            <person name="Clum A."/>
            <person name="Daum C."/>
            <person name="Haridas S."/>
            <person name="He G."/>
            <person name="LaButti K."/>
            <person name="Lipzen A."/>
            <person name="Mondo S."/>
            <person name="Riley R."/>
            <person name="Salamov A."/>
            <person name="Simmons B.A."/>
            <person name="Magnuson J.K."/>
            <person name="Henrissat B."/>
            <person name="Mortensen U.H."/>
            <person name="Larsen T.O."/>
            <person name="Devries R.P."/>
            <person name="Grigoriev I.V."/>
            <person name="Machida M."/>
            <person name="Baker S.E."/>
            <person name="Andersen M.R."/>
        </authorList>
    </citation>
    <scope>NUCLEOTIDE SEQUENCE [LARGE SCALE GENOMIC DNA]</scope>
    <source>
        <strain evidence="3 4">IBT 29228</strain>
    </source>
</reference>
<dbReference type="PANTHER" id="PTHR38248">
    <property type="entry name" value="FUNK1 6"/>
    <property type="match status" value="1"/>
</dbReference>